<comment type="subcellular location">
    <subcellularLocation>
        <location evidence="1">Endoplasmic reticulum membrane</location>
        <topology evidence="1">Multi-pass membrane protein</topology>
    </subcellularLocation>
</comment>
<evidence type="ECO:0000256" key="7">
    <source>
        <dbReference type="ARBA" id="ARBA00023136"/>
    </source>
</evidence>
<feature type="transmembrane region" description="Helical" evidence="9">
    <location>
        <begin position="109"/>
        <end position="127"/>
    </location>
</feature>
<dbReference type="OrthoDB" id="29558at2759"/>
<reference evidence="10" key="1">
    <citation type="submission" date="2013-07" db="EMBL/GenBank/DDBJ databases">
        <title>The Genome Sequence of Cryptococcus pinus CBS10737.</title>
        <authorList>
            <consortium name="The Broad Institute Genome Sequencing Platform"/>
            <person name="Cuomo C."/>
            <person name="Litvintseva A."/>
            <person name="Chen Y."/>
            <person name="Heitman J."/>
            <person name="Sun S."/>
            <person name="Springer D."/>
            <person name="Dromer F."/>
            <person name="Young S.K."/>
            <person name="Zeng Q."/>
            <person name="Gargeya S."/>
            <person name="Fitzgerald M."/>
            <person name="Abouelleil A."/>
            <person name="Alvarado L."/>
            <person name="Berlin A.M."/>
            <person name="Chapman S.B."/>
            <person name="Dewar J."/>
            <person name="Goldberg J."/>
            <person name="Griggs A."/>
            <person name="Gujja S."/>
            <person name="Hansen M."/>
            <person name="Howarth C."/>
            <person name="Imamovic A."/>
            <person name="Larimer J."/>
            <person name="McCowan C."/>
            <person name="Murphy C."/>
            <person name="Pearson M."/>
            <person name="Priest M."/>
            <person name="Roberts A."/>
            <person name="Saif S."/>
            <person name="Shea T."/>
            <person name="Sykes S."/>
            <person name="Wortman J."/>
            <person name="Nusbaum C."/>
            <person name="Birren B."/>
        </authorList>
    </citation>
    <scope>NUCLEOTIDE SEQUENCE [LARGE SCALE GENOMIC DNA]</scope>
    <source>
        <strain evidence="10">CBS 10737</strain>
    </source>
</reference>
<evidence type="ECO:0000256" key="2">
    <source>
        <dbReference type="ARBA" id="ARBA00007324"/>
    </source>
</evidence>
<dbReference type="GO" id="GO:0045047">
    <property type="term" value="P:protein targeting to ER"/>
    <property type="evidence" value="ECO:0007669"/>
    <property type="project" value="TreeGrafter"/>
</dbReference>
<keyword evidence="5" id="KW-0256">Endoplasmic reticulum</keyword>
<evidence type="ECO:0000256" key="4">
    <source>
        <dbReference type="ARBA" id="ARBA00022692"/>
    </source>
</evidence>
<evidence type="ECO:0000256" key="9">
    <source>
        <dbReference type="SAM" id="Phobius"/>
    </source>
</evidence>
<keyword evidence="7 9" id="KW-0472">Membrane</keyword>
<keyword evidence="4 9" id="KW-0812">Transmembrane</keyword>
<reference evidence="10" key="2">
    <citation type="submission" date="2016-07" db="EMBL/GenBank/DDBJ databases">
        <title>Evolution of pathogenesis and genome organization in the Tremellales.</title>
        <authorList>
            <person name="Cuomo C."/>
            <person name="Litvintseva A."/>
            <person name="Heitman J."/>
            <person name="Chen Y."/>
            <person name="Sun S."/>
            <person name="Springer D."/>
            <person name="Dromer F."/>
            <person name="Young S."/>
            <person name="Zeng Q."/>
            <person name="Chapman S."/>
            <person name="Gujja S."/>
            <person name="Saif S."/>
            <person name="Birren B."/>
        </authorList>
    </citation>
    <scope>NUCLEOTIDE SEQUENCE</scope>
    <source>
        <strain evidence="10">CBS 10737</strain>
    </source>
</reference>
<evidence type="ECO:0000313" key="10">
    <source>
        <dbReference type="EMBL" id="OCF50557.1"/>
    </source>
</evidence>
<evidence type="ECO:0000256" key="6">
    <source>
        <dbReference type="ARBA" id="ARBA00022989"/>
    </source>
</evidence>
<dbReference type="InterPro" id="IPR009582">
    <property type="entry name" value="Spc2/SPCS2"/>
</dbReference>
<evidence type="ECO:0000256" key="8">
    <source>
        <dbReference type="ARBA" id="ARBA00045608"/>
    </source>
</evidence>
<comment type="function">
    <text evidence="8">Component of the signal peptidase complex (SPC) which catalyzes the cleavage of N-terminal signal sequences from nascent proteins as they are translocated into the lumen of the endoplasmic reticulum. Enhances the enzymatic activity of SPC and facilitates the interactions between different components of the translocation site.</text>
</comment>
<dbReference type="Pfam" id="PF06703">
    <property type="entry name" value="SPC25"/>
    <property type="match status" value="1"/>
</dbReference>
<dbReference type="GO" id="GO:0006465">
    <property type="term" value="P:signal peptide processing"/>
    <property type="evidence" value="ECO:0007669"/>
    <property type="project" value="InterPro"/>
</dbReference>
<dbReference type="EMBL" id="KI894010">
    <property type="protein sequence ID" value="OCF50557.1"/>
    <property type="molecule type" value="Genomic_DNA"/>
</dbReference>
<gene>
    <name evidence="10" type="ORF">I206_03882</name>
</gene>
<proteinExistence type="inferred from homology"/>
<evidence type="ECO:0000256" key="3">
    <source>
        <dbReference type="ARBA" id="ARBA00017057"/>
    </source>
</evidence>
<dbReference type="PANTHER" id="PTHR13085">
    <property type="entry name" value="MICROSOMAL SIGNAL PEPTIDASE 25 KDA SUBUNIT"/>
    <property type="match status" value="1"/>
</dbReference>
<dbReference type="STRING" id="1296096.A0A1B9I4W1"/>
<organism evidence="10">
    <name type="scientific">Kwoniella pini CBS 10737</name>
    <dbReference type="NCBI Taxonomy" id="1296096"/>
    <lineage>
        <taxon>Eukaryota</taxon>
        <taxon>Fungi</taxon>
        <taxon>Dikarya</taxon>
        <taxon>Basidiomycota</taxon>
        <taxon>Agaricomycotina</taxon>
        <taxon>Tremellomycetes</taxon>
        <taxon>Tremellales</taxon>
        <taxon>Cryptococcaceae</taxon>
        <taxon>Kwoniella</taxon>
    </lineage>
</organism>
<sequence>MAPTKRATNSGSSVTTSLGAPIKTDLINETDLSTLATDPLPTITVNNANLGEIKAALDDIVKKHLQDQSFTPSILHPTVHLLLGYSSIILALSSILYSLKVEFEDSKPILWISVIGYTILQTILWSWKRWIEKGEVFKGKRRRMVKRVS</sequence>
<protein>
    <recommendedName>
        <fullName evidence="3">Signal peptidase complex subunit 2</fullName>
    </recommendedName>
</protein>
<dbReference type="AlphaFoldDB" id="A0A1B9I4W1"/>
<evidence type="ECO:0000256" key="5">
    <source>
        <dbReference type="ARBA" id="ARBA00022824"/>
    </source>
</evidence>
<evidence type="ECO:0000256" key="1">
    <source>
        <dbReference type="ARBA" id="ARBA00004477"/>
    </source>
</evidence>
<dbReference type="PANTHER" id="PTHR13085:SF0">
    <property type="entry name" value="SIGNAL PEPTIDASE COMPLEX SUBUNIT 2"/>
    <property type="match status" value="1"/>
</dbReference>
<dbReference type="GO" id="GO:0005787">
    <property type="term" value="C:signal peptidase complex"/>
    <property type="evidence" value="ECO:0007669"/>
    <property type="project" value="InterPro"/>
</dbReference>
<accession>A0A1B9I4W1</accession>
<comment type="similarity">
    <text evidence="2">Belongs to the SPCS2 family.</text>
</comment>
<name>A0A1B9I4W1_9TREE</name>
<keyword evidence="6 9" id="KW-1133">Transmembrane helix</keyword>
<feature type="transmembrane region" description="Helical" evidence="9">
    <location>
        <begin position="79"/>
        <end position="97"/>
    </location>
</feature>